<dbReference type="PATRIC" id="fig|84022.6.peg.3394"/>
<dbReference type="RefSeq" id="WP_052661304.1">
    <property type="nucleotide sequence ID" value="NZ_CP009687.1"/>
</dbReference>
<feature type="region of interest" description="Disordered" evidence="1">
    <location>
        <begin position="56"/>
        <end position="75"/>
    </location>
</feature>
<dbReference type="OrthoDB" id="2381664at2"/>
<evidence type="ECO:0000256" key="1">
    <source>
        <dbReference type="SAM" id="MobiDB-lite"/>
    </source>
</evidence>
<dbReference type="STRING" id="84022.CACET_c33170"/>
<dbReference type="KEGG" id="cace:CACET_c33170"/>
<sequence>MKKTSVSLIMLIIALAIIGQVVYANSKEPGSSEDPIVTLSYVEQRIQQLRVYIDDKVSSSPSPQPQPSDQTSDTAKIDIVFLKTGERLIAEEGTEIILRGGTAVAIDSPSGGLANVTVGRDIQNNQAILANNLHIVPKSDGRGVRATNDHVVLMVRGSYKIER</sequence>
<dbReference type="Proteomes" id="UP000035704">
    <property type="component" value="Chromosome"/>
</dbReference>
<name>A0A0G3WDJ9_9CLOT</name>
<protein>
    <submittedName>
        <fullName evidence="2">Uncharacterized protein</fullName>
    </submittedName>
</protein>
<proteinExistence type="predicted"/>
<evidence type="ECO:0000313" key="2">
    <source>
        <dbReference type="EMBL" id="AKL96761.1"/>
    </source>
</evidence>
<dbReference type="AlphaFoldDB" id="A0A0G3WDJ9"/>
<keyword evidence="3" id="KW-1185">Reference proteome</keyword>
<reference evidence="2 3" key="1">
    <citation type="submission" date="2014-10" db="EMBL/GenBank/DDBJ databases">
        <title>Genome sequence of Clostridium aceticum DSM 1496.</title>
        <authorList>
            <person name="Poehlein A."/>
            <person name="Schiel-Bengelsdorf B."/>
            <person name="Gottschalk G."/>
            <person name="Duerre P."/>
            <person name="Daniel R."/>
        </authorList>
    </citation>
    <scope>NUCLEOTIDE SEQUENCE [LARGE SCALE GENOMIC DNA]</scope>
    <source>
        <strain evidence="2 3">DSM 1496</strain>
    </source>
</reference>
<accession>A0A0G3WDJ9</accession>
<organism evidence="2 3">
    <name type="scientific">Clostridium aceticum</name>
    <dbReference type="NCBI Taxonomy" id="84022"/>
    <lineage>
        <taxon>Bacteria</taxon>
        <taxon>Bacillati</taxon>
        <taxon>Bacillota</taxon>
        <taxon>Clostridia</taxon>
        <taxon>Eubacteriales</taxon>
        <taxon>Clostridiaceae</taxon>
        <taxon>Clostridium</taxon>
    </lineage>
</organism>
<gene>
    <name evidence="2" type="ORF">CACET_c33170</name>
</gene>
<evidence type="ECO:0000313" key="3">
    <source>
        <dbReference type="Proteomes" id="UP000035704"/>
    </source>
</evidence>
<dbReference type="EMBL" id="CP009687">
    <property type="protein sequence ID" value="AKL96761.1"/>
    <property type="molecule type" value="Genomic_DNA"/>
</dbReference>